<protein>
    <submittedName>
        <fullName evidence="2">Gamma-glutamylcyclotransferase</fullName>
    </submittedName>
</protein>
<dbReference type="Pfam" id="PF06094">
    <property type="entry name" value="GGACT"/>
    <property type="match status" value="1"/>
</dbReference>
<dbReference type="Proteomes" id="UP000596248">
    <property type="component" value="Chromosome"/>
</dbReference>
<dbReference type="InterPro" id="IPR036568">
    <property type="entry name" value="GGCT-like_sf"/>
</dbReference>
<dbReference type="CDD" id="cd06661">
    <property type="entry name" value="GGCT_like"/>
    <property type="match status" value="1"/>
</dbReference>
<feature type="domain" description="Gamma-glutamylcyclotransferase AIG2-like" evidence="1">
    <location>
        <begin position="7"/>
        <end position="134"/>
    </location>
</feature>
<gene>
    <name evidence="2" type="ORF">JNE38_21265</name>
</gene>
<dbReference type="RefSeq" id="WP_203353152.1">
    <property type="nucleotide sequence ID" value="NZ_CP069127.1"/>
</dbReference>
<dbReference type="InterPro" id="IPR009288">
    <property type="entry name" value="AIG2-like_dom"/>
</dbReference>
<proteinExistence type="predicted"/>
<sequence length="143" mass="16392">MNKTIPVFVYGTLLEGFQNHDCYVRPYQHKAIAATIRGAIYHLPQGYPGLVEGTEDVVGALLFFAQHEYEAALSGLDELETYFGPDDPRNEYERMEVTAWIAESNEAVTAYVYRYLDEEYVRREGIRVQDGDWRGYLLARGAE</sequence>
<name>A0ABX7FM59_BRECH</name>
<dbReference type="SUPFAM" id="SSF110857">
    <property type="entry name" value="Gamma-glutamyl cyclotransferase-like"/>
    <property type="match status" value="1"/>
</dbReference>
<evidence type="ECO:0000313" key="2">
    <source>
        <dbReference type="EMBL" id="QRG66085.1"/>
    </source>
</evidence>
<evidence type="ECO:0000313" key="3">
    <source>
        <dbReference type="Proteomes" id="UP000596248"/>
    </source>
</evidence>
<dbReference type="Gene3D" id="3.10.490.10">
    <property type="entry name" value="Gamma-glutamyl cyclotransferase-like"/>
    <property type="match status" value="1"/>
</dbReference>
<reference evidence="2 3" key="1">
    <citation type="submission" date="2021-01" db="EMBL/GenBank/DDBJ databases">
        <title>Identification of strong promoters based on the transcriptome of Brevibacillus choshinensis.</title>
        <authorList>
            <person name="Yao D."/>
            <person name="Zhang K."/>
            <person name="Wu J."/>
        </authorList>
    </citation>
    <scope>NUCLEOTIDE SEQUENCE [LARGE SCALE GENOMIC DNA]</scope>
    <source>
        <strain evidence="2 3">HPD31-SP3</strain>
    </source>
</reference>
<accession>A0ABX7FM59</accession>
<organism evidence="2 3">
    <name type="scientific">Brevibacillus choshinensis</name>
    <dbReference type="NCBI Taxonomy" id="54911"/>
    <lineage>
        <taxon>Bacteria</taxon>
        <taxon>Bacillati</taxon>
        <taxon>Bacillota</taxon>
        <taxon>Bacilli</taxon>
        <taxon>Bacillales</taxon>
        <taxon>Paenibacillaceae</taxon>
        <taxon>Brevibacillus</taxon>
    </lineage>
</organism>
<evidence type="ECO:0000259" key="1">
    <source>
        <dbReference type="Pfam" id="PF06094"/>
    </source>
</evidence>
<dbReference type="InterPro" id="IPR013024">
    <property type="entry name" value="GGCT-like"/>
</dbReference>
<dbReference type="EMBL" id="CP069127">
    <property type="protein sequence ID" value="QRG66085.1"/>
    <property type="molecule type" value="Genomic_DNA"/>
</dbReference>
<keyword evidence="3" id="KW-1185">Reference proteome</keyword>